<dbReference type="PANTHER" id="PTHR39081">
    <property type="entry name" value="MUT7-C DOMAIN-CONTAINING PROTEIN"/>
    <property type="match status" value="1"/>
</dbReference>
<sequence length="259" mass="30050">MKSHVTIRFYGELNDFLDAEDRQCDIDSYFYGIRSVKDLIESFSVPHVEVDLILVNGDSAGFERIVGDRDRVSVYPRFCNIEIDGIKKIHRSEQGGSRFVLDVHLGTLARYLRLLGFDADYDSLRDDPEIARIAHEEDRILLTRDRRLLMRNSVERGRIIRNKYPLLQVAEVLEHFGLCSDIKPFTRCIQCNGIIEPITLDSQEYKDIEGQIPPGVKSWCKEYQRCRGCGKIYWRGSHYDNMARLVDIIIERCSKSRGI</sequence>
<organism evidence="3 4">
    <name type="scientific">Peptoclostridium acidaminophilum DSM 3953</name>
    <dbReference type="NCBI Taxonomy" id="1286171"/>
    <lineage>
        <taxon>Bacteria</taxon>
        <taxon>Bacillati</taxon>
        <taxon>Bacillota</taxon>
        <taxon>Clostridia</taxon>
        <taxon>Peptostreptococcales</taxon>
        <taxon>Peptoclostridiaceae</taxon>
        <taxon>Peptoclostridium</taxon>
    </lineage>
</organism>
<reference evidence="3 4" key="1">
    <citation type="journal article" date="2014" name="Genome Announc.">
        <title>Complete Genome Sequence of Amino Acid-Utilizing Eubacterium acidaminophilum al-2 (DSM 3953).</title>
        <authorList>
            <person name="Poehlein A."/>
            <person name="Andreesen J.R."/>
            <person name="Daniel R."/>
        </authorList>
    </citation>
    <scope>NUCLEOTIDE SEQUENCE [LARGE SCALE GENOMIC DNA]</scope>
    <source>
        <strain evidence="3 4">DSM 3953</strain>
    </source>
</reference>
<evidence type="ECO:0000313" key="3">
    <source>
        <dbReference type="EMBL" id="AHM57450.1"/>
    </source>
</evidence>
<feature type="domain" description="Mut7-C RNAse" evidence="1">
    <location>
        <begin position="98"/>
        <end position="245"/>
    </location>
</feature>
<dbReference type="eggNOG" id="COG1656">
    <property type="taxonomic scope" value="Bacteria"/>
</dbReference>
<gene>
    <name evidence="3" type="ORF">EAL2_c21690</name>
</gene>
<protein>
    <recommendedName>
        <fullName evidence="5">Twitching motility protein PilT</fullName>
    </recommendedName>
</protein>
<dbReference type="KEGG" id="eac:EAL2_c21690"/>
<feature type="domain" description="Ubiquitin Mut7-C" evidence="2">
    <location>
        <begin position="4"/>
        <end position="81"/>
    </location>
</feature>
<evidence type="ECO:0000259" key="1">
    <source>
        <dbReference type="Pfam" id="PF01927"/>
    </source>
</evidence>
<dbReference type="PATRIC" id="fig|1286171.3.peg.2118"/>
<evidence type="ECO:0000313" key="4">
    <source>
        <dbReference type="Proteomes" id="UP000019591"/>
    </source>
</evidence>
<dbReference type="AlphaFoldDB" id="W8T962"/>
<dbReference type="EMBL" id="CP007452">
    <property type="protein sequence ID" value="AHM57450.1"/>
    <property type="molecule type" value="Genomic_DNA"/>
</dbReference>
<dbReference type="InterPro" id="IPR027798">
    <property type="entry name" value="Ub_Mut7C"/>
</dbReference>
<evidence type="ECO:0000259" key="2">
    <source>
        <dbReference type="Pfam" id="PF14451"/>
    </source>
</evidence>
<dbReference type="STRING" id="1286171.EAL2_c21690"/>
<dbReference type="Proteomes" id="UP000019591">
    <property type="component" value="Chromosome"/>
</dbReference>
<dbReference type="PANTHER" id="PTHR39081:SF1">
    <property type="entry name" value="MUT7-C RNASE DOMAIN-CONTAINING PROTEIN"/>
    <property type="match status" value="1"/>
</dbReference>
<evidence type="ECO:0008006" key="5">
    <source>
        <dbReference type="Google" id="ProtNLM"/>
    </source>
</evidence>
<keyword evidence="4" id="KW-1185">Reference proteome</keyword>
<dbReference type="HOGENOM" id="CLU_074576_0_0_9"/>
<name>W8T962_PEPAC</name>
<dbReference type="InterPro" id="IPR002782">
    <property type="entry name" value="Mut7-C_RNAse_dom"/>
</dbReference>
<dbReference type="Pfam" id="PF14451">
    <property type="entry name" value="Ub-Mut7C"/>
    <property type="match status" value="1"/>
</dbReference>
<proteinExistence type="predicted"/>
<dbReference type="Pfam" id="PF01927">
    <property type="entry name" value="Mut7-C"/>
    <property type="match status" value="1"/>
</dbReference>
<accession>W8T962</accession>